<accession>A0A3M7QQ51</accession>
<dbReference type="Proteomes" id="UP000276133">
    <property type="component" value="Unassembled WGS sequence"/>
</dbReference>
<dbReference type="EMBL" id="REGN01005440">
    <property type="protein sequence ID" value="RNA13339.1"/>
    <property type="molecule type" value="Genomic_DNA"/>
</dbReference>
<name>A0A3M7QQ51_BRAPC</name>
<evidence type="ECO:0000313" key="2">
    <source>
        <dbReference type="EMBL" id="RNA13339.1"/>
    </source>
</evidence>
<proteinExistence type="predicted"/>
<evidence type="ECO:0000313" key="3">
    <source>
        <dbReference type="Proteomes" id="UP000276133"/>
    </source>
</evidence>
<protein>
    <submittedName>
        <fullName evidence="2">Uncharacterized protein</fullName>
    </submittedName>
</protein>
<keyword evidence="3" id="KW-1185">Reference proteome</keyword>
<organism evidence="2 3">
    <name type="scientific">Brachionus plicatilis</name>
    <name type="common">Marine rotifer</name>
    <name type="synonym">Brachionus muelleri</name>
    <dbReference type="NCBI Taxonomy" id="10195"/>
    <lineage>
        <taxon>Eukaryota</taxon>
        <taxon>Metazoa</taxon>
        <taxon>Spiralia</taxon>
        <taxon>Gnathifera</taxon>
        <taxon>Rotifera</taxon>
        <taxon>Eurotatoria</taxon>
        <taxon>Monogononta</taxon>
        <taxon>Pseudotrocha</taxon>
        <taxon>Ploima</taxon>
        <taxon>Brachionidae</taxon>
        <taxon>Brachionus</taxon>
    </lineage>
</organism>
<dbReference type="AlphaFoldDB" id="A0A3M7QQ51"/>
<evidence type="ECO:0000256" key="1">
    <source>
        <dbReference type="SAM" id="MobiDB-lite"/>
    </source>
</evidence>
<gene>
    <name evidence="2" type="ORF">BpHYR1_040407</name>
</gene>
<sequence length="76" mass="9098">MKGKHFNLSERERSPNMCPRNPKHLHNKNIISNKKENSKINSFKFQLSIVHFTRFVNLLLIFFEALLEQKTIKFIL</sequence>
<reference evidence="2 3" key="1">
    <citation type="journal article" date="2018" name="Sci. Rep.">
        <title>Genomic signatures of local adaptation to the degree of environmental predictability in rotifers.</title>
        <authorList>
            <person name="Franch-Gras L."/>
            <person name="Hahn C."/>
            <person name="Garcia-Roger E.M."/>
            <person name="Carmona M.J."/>
            <person name="Serra M."/>
            <person name="Gomez A."/>
        </authorList>
    </citation>
    <scope>NUCLEOTIDE SEQUENCE [LARGE SCALE GENOMIC DNA]</scope>
    <source>
        <strain evidence="2">HYR1</strain>
    </source>
</reference>
<comment type="caution">
    <text evidence="2">The sequence shown here is derived from an EMBL/GenBank/DDBJ whole genome shotgun (WGS) entry which is preliminary data.</text>
</comment>
<feature type="region of interest" description="Disordered" evidence="1">
    <location>
        <begin position="1"/>
        <end position="26"/>
    </location>
</feature>